<sequence>MLYMKYLNRQVVFSYLPIARTKLKLRKMKVILLIILTTFCLTIYGQDKYNYVIFNKFTEVEGTEYVIARIENRGKMEGLKNTYLLFIDTKNGLTNQVDFPNEGYIQEVEQVKIDKLGINCLLVSARIVDLDGKKGIDWNDPTQIIVLSTDGKQKTQLTDSKLFASTWAVNKTTGTITITGHYDTNNNGKHDKTDKNEIGVYDLKSLKLIRKI</sequence>
<dbReference type="EMBL" id="FNAN01000041">
    <property type="protein sequence ID" value="SDH50188.1"/>
    <property type="molecule type" value="Genomic_DNA"/>
</dbReference>
<protein>
    <submittedName>
        <fullName evidence="1">Uncharacterized protein</fullName>
    </submittedName>
</protein>
<dbReference type="Proteomes" id="UP000198748">
    <property type="component" value="Unassembled WGS sequence"/>
</dbReference>
<organism evidence="1 2">
    <name type="scientific">Dyadobacter soli</name>
    <dbReference type="NCBI Taxonomy" id="659014"/>
    <lineage>
        <taxon>Bacteria</taxon>
        <taxon>Pseudomonadati</taxon>
        <taxon>Bacteroidota</taxon>
        <taxon>Cytophagia</taxon>
        <taxon>Cytophagales</taxon>
        <taxon>Spirosomataceae</taxon>
        <taxon>Dyadobacter</taxon>
    </lineage>
</organism>
<gene>
    <name evidence="1" type="ORF">SAMN04487996_1415</name>
</gene>
<accession>A0A1G8CXF3</accession>
<name>A0A1G8CXF3_9BACT</name>
<reference evidence="2" key="1">
    <citation type="submission" date="2016-10" db="EMBL/GenBank/DDBJ databases">
        <authorList>
            <person name="Varghese N."/>
            <person name="Submissions S."/>
        </authorList>
    </citation>
    <scope>NUCLEOTIDE SEQUENCE [LARGE SCALE GENOMIC DNA]</scope>
    <source>
        <strain evidence="2">DSM 25329</strain>
    </source>
</reference>
<evidence type="ECO:0000313" key="1">
    <source>
        <dbReference type="EMBL" id="SDH50188.1"/>
    </source>
</evidence>
<keyword evidence="2" id="KW-1185">Reference proteome</keyword>
<dbReference type="AlphaFoldDB" id="A0A1G8CXF3"/>
<proteinExistence type="predicted"/>
<evidence type="ECO:0000313" key="2">
    <source>
        <dbReference type="Proteomes" id="UP000198748"/>
    </source>
</evidence>